<dbReference type="SMART" id="SM00448">
    <property type="entry name" value="REC"/>
    <property type="match status" value="1"/>
</dbReference>
<dbReference type="PATRIC" id="fig|1316936.3.peg.3226"/>
<comment type="caution">
    <text evidence="3">Lacks conserved residue(s) required for the propagation of feature annotation.</text>
</comment>
<protein>
    <recommendedName>
        <fullName evidence="1">diguanylate cyclase</fullName>
        <ecNumber evidence="1">2.7.7.65</ecNumber>
    </recommendedName>
</protein>
<dbReference type="GO" id="GO:0000160">
    <property type="term" value="P:phosphorelay signal transduction system"/>
    <property type="evidence" value="ECO:0007669"/>
    <property type="project" value="InterPro"/>
</dbReference>
<dbReference type="AlphaFoldDB" id="S9S361"/>
<dbReference type="EMBL" id="AQPH01000097">
    <property type="protein sequence ID" value="EPY00417.1"/>
    <property type="molecule type" value="Genomic_DNA"/>
</dbReference>
<feature type="domain" description="Response regulatory" evidence="4">
    <location>
        <begin position="6"/>
        <end position="123"/>
    </location>
</feature>
<dbReference type="SMART" id="SM00267">
    <property type="entry name" value="GGDEF"/>
    <property type="match status" value="1"/>
</dbReference>
<evidence type="ECO:0000259" key="4">
    <source>
        <dbReference type="PROSITE" id="PS50110"/>
    </source>
</evidence>
<reference evidence="6 7" key="1">
    <citation type="submission" date="2013-04" db="EMBL/GenBank/DDBJ databases">
        <authorList>
            <person name="Kuznetsov B."/>
            <person name="Ivanovsky R."/>
        </authorList>
    </citation>
    <scope>NUCLEOTIDE SEQUENCE [LARGE SCALE GENOMIC DNA]</scope>
    <source>
        <strain evidence="6 7">MGU-K5</strain>
    </source>
</reference>
<dbReference type="InterPro" id="IPR011006">
    <property type="entry name" value="CheY-like_superfamily"/>
</dbReference>
<evidence type="ECO:0000259" key="5">
    <source>
        <dbReference type="PROSITE" id="PS50887"/>
    </source>
</evidence>
<dbReference type="PROSITE" id="PS50887">
    <property type="entry name" value="GGDEF"/>
    <property type="match status" value="1"/>
</dbReference>
<proteinExistence type="predicted"/>
<accession>S9S361</accession>
<organism evidence="6 7">
    <name type="scientific">Magnetospirillum fulvum MGU-K5</name>
    <dbReference type="NCBI Taxonomy" id="1316936"/>
    <lineage>
        <taxon>Bacteria</taxon>
        <taxon>Pseudomonadati</taxon>
        <taxon>Pseudomonadota</taxon>
        <taxon>Alphaproteobacteria</taxon>
        <taxon>Rhodospirillales</taxon>
        <taxon>Rhodospirillaceae</taxon>
        <taxon>Magnetospirillum</taxon>
    </lineage>
</organism>
<dbReference type="PANTHER" id="PTHR45138">
    <property type="entry name" value="REGULATORY COMPONENTS OF SENSORY TRANSDUCTION SYSTEM"/>
    <property type="match status" value="1"/>
</dbReference>
<sequence>MARPGRVLLVDNSRAFSMVIAAALTDRLKIAVTIADSLAAASQILDSGTNCDEIILVISGLVLPDAEENRIVGFFTERGLPLVVLTGSFDVASRARILSRPVIDYVLKDNPSSIDYVVWLVRRIWRNRDMTALVVEDSASDRAMLVGLLRLYGFAVLEASDGLQGLAVAEAAPRLDLVVTDYEMPGLDGIQLVRRLRVRHPRDRLAIIGLSASLGAISAQFIKNGANDYLNKAFQPEELFCRIAQNVENIENIASLHALATTDPLTGLRNRRSFFELAQSRFNSLTRAGRRVAVAMIDVDHFKRINDGWGHDCGDRVLIELARVLAETTRDGDVVGRLGGEEFCLIAADLDETDDFFETLRGRVAALSPRFGDDTVLITISIGVCVRPGDGRADSLRALLTAADRALYNAKRLGRNRVEYA</sequence>
<dbReference type="eggNOG" id="COG3706">
    <property type="taxonomic scope" value="Bacteria"/>
</dbReference>
<gene>
    <name evidence="6" type="ORF">K678_16235</name>
</gene>
<comment type="catalytic activity">
    <reaction evidence="2">
        <text>2 GTP = 3',3'-c-di-GMP + 2 diphosphate</text>
        <dbReference type="Rhea" id="RHEA:24898"/>
        <dbReference type="ChEBI" id="CHEBI:33019"/>
        <dbReference type="ChEBI" id="CHEBI:37565"/>
        <dbReference type="ChEBI" id="CHEBI:58805"/>
        <dbReference type="EC" id="2.7.7.65"/>
    </reaction>
</comment>
<dbReference type="STRING" id="1316936.K678_16235"/>
<dbReference type="Pfam" id="PF00990">
    <property type="entry name" value="GGDEF"/>
    <property type="match status" value="1"/>
</dbReference>
<dbReference type="SUPFAM" id="SSF52172">
    <property type="entry name" value="CheY-like"/>
    <property type="match status" value="2"/>
</dbReference>
<evidence type="ECO:0000313" key="6">
    <source>
        <dbReference type="EMBL" id="EPY00417.1"/>
    </source>
</evidence>
<dbReference type="Proteomes" id="UP000015350">
    <property type="component" value="Unassembled WGS sequence"/>
</dbReference>
<dbReference type="InterPro" id="IPR050469">
    <property type="entry name" value="Diguanylate_Cyclase"/>
</dbReference>
<dbReference type="GO" id="GO:0052621">
    <property type="term" value="F:diguanylate cyclase activity"/>
    <property type="evidence" value="ECO:0007669"/>
    <property type="project" value="UniProtKB-EC"/>
</dbReference>
<dbReference type="RefSeq" id="WP_021133526.1">
    <property type="nucleotide sequence ID" value="NZ_AQPH01000097.1"/>
</dbReference>
<dbReference type="Gene3D" id="3.30.70.270">
    <property type="match status" value="1"/>
</dbReference>
<feature type="domain" description="Response regulatory" evidence="4">
    <location>
        <begin position="131"/>
        <end position="247"/>
    </location>
</feature>
<dbReference type="OrthoDB" id="9812260at2"/>
<dbReference type="EC" id="2.7.7.65" evidence="1"/>
<dbReference type="SUPFAM" id="SSF55073">
    <property type="entry name" value="Nucleotide cyclase"/>
    <property type="match status" value="1"/>
</dbReference>
<dbReference type="PROSITE" id="PS50110">
    <property type="entry name" value="RESPONSE_REGULATORY"/>
    <property type="match status" value="2"/>
</dbReference>
<evidence type="ECO:0000256" key="1">
    <source>
        <dbReference type="ARBA" id="ARBA00012528"/>
    </source>
</evidence>
<dbReference type="GO" id="GO:0043709">
    <property type="term" value="P:cell adhesion involved in single-species biofilm formation"/>
    <property type="evidence" value="ECO:0007669"/>
    <property type="project" value="TreeGrafter"/>
</dbReference>
<dbReference type="InterPro" id="IPR000160">
    <property type="entry name" value="GGDEF_dom"/>
</dbReference>
<dbReference type="GO" id="GO:1902201">
    <property type="term" value="P:negative regulation of bacterial-type flagellum-dependent cell motility"/>
    <property type="evidence" value="ECO:0007669"/>
    <property type="project" value="TreeGrafter"/>
</dbReference>
<dbReference type="Gene3D" id="3.40.50.2300">
    <property type="match status" value="2"/>
</dbReference>
<comment type="caution">
    <text evidence="6">The sequence shown here is derived from an EMBL/GenBank/DDBJ whole genome shotgun (WGS) entry which is preliminary data.</text>
</comment>
<feature type="modified residue" description="4-aspartylphosphate" evidence="3">
    <location>
        <position position="181"/>
    </location>
</feature>
<dbReference type="InterPro" id="IPR029787">
    <property type="entry name" value="Nucleotide_cyclase"/>
</dbReference>
<dbReference type="FunFam" id="3.30.70.270:FF:000001">
    <property type="entry name" value="Diguanylate cyclase domain protein"/>
    <property type="match status" value="1"/>
</dbReference>
<dbReference type="GO" id="GO:0005886">
    <property type="term" value="C:plasma membrane"/>
    <property type="evidence" value="ECO:0007669"/>
    <property type="project" value="TreeGrafter"/>
</dbReference>
<feature type="domain" description="GGDEF" evidence="5">
    <location>
        <begin position="290"/>
        <end position="421"/>
    </location>
</feature>
<dbReference type="InterPro" id="IPR043128">
    <property type="entry name" value="Rev_trsase/Diguanyl_cyclase"/>
</dbReference>
<evidence type="ECO:0000313" key="7">
    <source>
        <dbReference type="Proteomes" id="UP000015350"/>
    </source>
</evidence>
<evidence type="ECO:0000256" key="3">
    <source>
        <dbReference type="PROSITE-ProRule" id="PRU00169"/>
    </source>
</evidence>
<dbReference type="Pfam" id="PF00072">
    <property type="entry name" value="Response_reg"/>
    <property type="match status" value="1"/>
</dbReference>
<dbReference type="CDD" id="cd01949">
    <property type="entry name" value="GGDEF"/>
    <property type="match status" value="1"/>
</dbReference>
<name>S9S361_MAGFU</name>
<evidence type="ECO:0000256" key="2">
    <source>
        <dbReference type="ARBA" id="ARBA00034247"/>
    </source>
</evidence>
<dbReference type="PANTHER" id="PTHR45138:SF9">
    <property type="entry name" value="DIGUANYLATE CYCLASE DGCM-RELATED"/>
    <property type="match status" value="1"/>
</dbReference>
<keyword evidence="3" id="KW-0597">Phosphoprotein</keyword>
<dbReference type="NCBIfam" id="TIGR00254">
    <property type="entry name" value="GGDEF"/>
    <property type="match status" value="1"/>
</dbReference>
<dbReference type="InterPro" id="IPR001789">
    <property type="entry name" value="Sig_transdc_resp-reg_receiver"/>
</dbReference>